<evidence type="ECO:0000313" key="3">
    <source>
        <dbReference type="EMBL" id="CAE7195773.1"/>
    </source>
</evidence>
<evidence type="ECO:0000259" key="1">
    <source>
        <dbReference type="Pfam" id="PF12937"/>
    </source>
</evidence>
<dbReference type="Proteomes" id="UP000663850">
    <property type="component" value="Unassembled WGS sequence"/>
</dbReference>
<evidence type="ECO:0000313" key="4">
    <source>
        <dbReference type="Proteomes" id="UP000663850"/>
    </source>
</evidence>
<dbReference type="InterPro" id="IPR001810">
    <property type="entry name" value="F-box_dom"/>
</dbReference>
<dbReference type="Gene3D" id="1.20.1280.50">
    <property type="match status" value="1"/>
</dbReference>
<sequence length="518" mass="58870">MNPETNSLTLNNDCDNQPHVPHSFRTRERSQWAIPTTIYHLPDEILASIFTLVINDLDPEYTIGFGMEMVLRSTYQRLLALTVVCSDWRRICLSKGSLWSTVPVFNHPKTTERALKTCLERSRGCDIYLAGRLGAHSEHVLLEVIPVQKHRIHTIDLKIEGTKFLPTLSSILVTLLVRAADIPRCLTNLFVRIAGPSARSTRPTPKTLLYGTDSVEHNIFDYLAPSLKGLRLSGFNLDWNEMRLSGLVELRVQDLYQVSRSMMDTLLYALSSAPKLQTVELIEISFRSNPVLPPESVPEPSYTISLPSLQKLYMQDVDHEFLSVILQSIAPGPYRTIVHYSNLRYVDRYRYHNGEREATGINLSQLGKFEVDTLVLSSSCFDYFRTLGEVPTIQALYITNTTLSESALRALVRPEGCTKTSFPTIRRLYILNSAFEHQFLDLLKAVVESHGIQELRIGTPDFAYGDAESIPGWVLFEGPLHEKHTAPIISWLQNNVQKFVIVKRLKDLPDLNLVTEFW</sequence>
<feature type="domain" description="F-box" evidence="1">
    <location>
        <begin position="39"/>
        <end position="101"/>
    </location>
</feature>
<dbReference type="SUPFAM" id="SSF52047">
    <property type="entry name" value="RNI-like"/>
    <property type="match status" value="1"/>
</dbReference>
<dbReference type="Proteomes" id="UP000663827">
    <property type="component" value="Unassembled WGS sequence"/>
</dbReference>
<reference evidence="2" key="1">
    <citation type="submission" date="2021-01" db="EMBL/GenBank/DDBJ databases">
        <authorList>
            <person name="Kaushik A."/>
        </authorList>
    </citation>
    <scope>NUCLEOTIDE SEQUENCE</scope>
    <source>
        <strain evidence="3">AG5</strain>
        <strain evidence="2">Type strain: AG8-Rh-89/</strain>
    </source>
</reference>
<organism evidence="2 4">
    <name type="scientific">Rhizoctonia solani</name>
    <dbReference type="NCBI Taxonomy" id="456999"/>
    <lineage>
        <taxon>Eukaryota</taxon>
        <taxon>Fungi</taxon>
        <taxon>Dikarya</taxon>
        <taxon>Basidiomycota</taxon>
        <taxon>Agaricomycotina</taxon>
        <taxon>Agaricomycetes</taxon>
        <taxon>Cantharellales</taxon>
        <taxon>Ceratobasidiaceae</taxon>
        <taxon>Rhizoctonia</taxon>
    </lineage>
</organism>
<accession>A0A8H2XQX7</accession>
<dbReference type="AlphaFoldDB" id="A0A8H2XQX7"/>
<proteinExistence type="predicted"/>
<name>A0A8H2XQX7_9AGAM</name>
<gene>
    <name evidence="3" type="ORF">RDB_LOCUS132525</name>
    <name evidence="2" type="ORF">RDB_LOCUS18984</name>
</gene>
<comment type="caution">
    <text evidence="2">The sequence shown here is derived from an EMBL/GenBank/DDBJ whole genome shotgun (WGS) entry which is preliminary data.</text>
</comment>
<protein>
    <recommendedName>
        <fullName evidence="1">F-box domain-containing protein</fullName>
    </recommendedName>
</protein>
<evidence type="ECO:0000313" key="2">
    <source>
        <dbReference type="EMBL" id="CAE6430505.1"/>
    </source>
</evidence>
<dbReference type="EMBL" id="CAJNJQ010003285">
    <property type="protein sequence ID" value="CAE7195773.1"/>
    <property type="molecule type" value="Genomic_DNA"/>
</dbReference>
<dbReference type="EMBL" id="CAJMWZ010001027">
    <property type="protein sequence ID" value="CAE6430505.1"/>
    <property type="molecule type" value="Genomic_DNA"/>
</dbReference>
<dbReference type="Pfam" id="PF12937">
    <property type="entry name" value="F-box-like"/>
    <property type="match status" value="1"/>
</dbReference>